<protein>
    <submittedName>
        <fullName evidence="1">Uncharacterized protein</fullName>
    </submittedName>
</protein>
<organism evidence="1 2">
    <name type="scientific">Neophaeococcomyces mojaviensis</name>
    <dbReference type="NCBI Taxonomy" id="3383035"/>
    <lineage>
        <taxon>Eukaryota</taxon>
        <taxon>Fungi</taxon>
        <taxon>Dikarya</taxon>
        <taxon>Ascomycota</taxon>
        <taxon>Pezizomycotina</taxon>
        <taxon>Eurotiomycetes</taxon>
        <taxon>Chaetothyriomycetidae</taxon>
        <taxon>Chaetothyriales</taxon>
        <taxon>Chaetothyriales incertae sedis</taxon>
        <taxon>Neophaeococcomyces</taxon>
    </lineage>
</organism>
<sequence length="422" mass="44526">MRNMLSLPATTALLLLAASPAHGLLPLAARSEVPLPPSTDPFYQPPLNFDAVSPGGILRNRTLTFISPYVNATNATAHQFLYRTTDSNNLPAVALTTLLVPFNAQPNKLLSFQFAYDSASVDCSPSYNLYVPTNDHAEAAVLTQALAEGIPVSYPDYEGPTAAFTNGVQSGQAVLDSIKAIISSNIPPFDSKNADISVVLAGASGGALASNFALELLSSYAPSLTSHIVGALLTAMVPNVTSIYYTITGTPNAGLIPSSFLGLAKQNLAFASYLSHHLVPSSAQSFLAAGTRCVFPNLAAYANVSIESYFDVPDFVNQPVPASVIHNVTEWGAHGTPKVPIFAYKGIADELSPVADSDKLIKQYCNAGANINYVRAIGANHGDAAFLGFTAGWEWLMDRLDRKLVQGGCSTQNVTATATSRL</sequence>
<reference evidence="1" key="1">
    <citation type="submission" date="2022-10" db="EMBL/GenBank/DDBJ databases">
        <title>Culturing micro-colonial fungi from biological soil crusts in the Mojave desert and describing Neophaeococcomyces mojavensis, and introducing the new genera and species Taxawa tesnikishii.</title>
        <authorList>
            <person name="Kurbessoian T."/>
            <person name="Stajich J.E."/>
        </authorList>
    </citation>
    <scope>NUCLEOTIDE SEQUENCE</scope>
    <source>
        <strain evidence="1">JES_112</strain>
    </source>
</reference>
<accession>A0ACC3A9D4</accession>
<dbReference type="Proteomes" id="UP001172386">
    <property type="component" value="Unassembled WGS sequence"/>
</dbReference>
<comment type="caution">
    <text evidence="1">The sequence shown here is derived from an EMBL/GenBank/DDBJ whole genome shotgun (WGS) entry which is preliminary data.</text>
</comment>
<name>A0ACC3A9D4_9EURO</name>
<gene>
    <name evidence="1" type="ORF">H2198_004119</name>
</gene>
<proteinExistence type="predicted"/>
<evidence type="ECO:0000313" key="1">
    <source>
        <dbReference type="EMBL" id="KAJ9657704.1"/>
    </source>
</evidence>
<dbReference type="EMBL" id="JAPDRQ010000060">
    <property type="protein sequence ID" value="KAJ9657704.1"/>
    <property type="molecule type" value="Genomic_DNA"/>
</dbReference>
<evidence type="ECO:0000313" key="2">
    <source>
        <dbReference type="Proteomes" id="UP001172386"/>
    </source>
</evidence>
<keyword evidence="2" id="KW-1185">Reference proteome</keyword>